<gene>
    <name evidence="1" type="ORF">HU230_23600</name>
</gene>
<name>A0A973WQN7_9BRAD</name>
<evidence type="ECO:0000313" key="1">
    <source>
        <dbReference type="EMBL" id="NVL08691.1"/>
    </source>
</evidence>
<dbReference type="AlphaFoldDB" id="A0A973WQN7"/>
<reference evidence="1" key="1">
    <citation type="submission" date="2020-06" db="EMBL/GenBank/DDBJ databases">
        <title>Whole Genome Sequence of Bradyrhizobium sp. Strain 66S1MB.</title>
        <authorList>
            <person name="Bromfield E."/>
            <person name="Cloutier S."/>
        </authorList>
    </citation>
    <scope>NUCLEOTIDE SEQUENCE</scope>
    <source>
        <strain evidence="1">66S1MB</strain>
    </source>
</reference>
<comment type="caution">
    <text evidence="1">The sequence shown here is derived from an EMBL/GenBank/DDBJ whole genome shotgun (WGS) entry which is preliminary data.</text>
</comment>
<sequence length="146" mass="15920">MALVVSVTTLSWAWFSAARNEHKSSQSTEAADREKARLAVIRSHLQSFYIEGGSLMDKPVPPNASPELIAQYTAEAETWATKANTWIGTELGKGASARFVDRTAYPSRFMSGVAPEVGNAKIFIADLRQNLAKMIETDAWDSGAAR</sequence>
<dbReference type="EMBL" id="JABWSX010000001">
    <property type="protein sequence ID" value="NVL08691.1"/>
    <property type="molecule type" value="Genomic_DNA"/>
</dbReference>
<proteinExistence type="predicted"/>
<organism evidence="1">
    <name type="scientific">Bradyrhizobium quebecense</name>
    <dbReference type="NCBI Taxonomy" id="2748629"/>
    <lineage>
        <taxon>Bacteria</taxon>
        <taxon>Pseudomonadati</taxon>
        <taxon>Pseudomonadota</taxon>
        <taxon>Alphaproteobacteria</taxon>
        <taxon>Hyphomicrobiales</taxon>
        <taxon>Nitrobacteraceae</taxon>
        <taxon>Bradyrhizobium</taxon>
    </lineage>
</organism>
<protein>
    <submittedName>
        <fullName evidence="1">Uncharacterized protein</fullName>
    </submittedName>
</protein>
<accession>A0A973WQN7</accession>